<proteinExistence type="predicted"/>
<organism evidence="2 3">
    <name type="scientific">Candidatus Lachnoclostridium stercoripullorum</name>
    <dbReference type="NCBI Taxonomy" id="2838635"/>
    <lineage>
        <taxon>Bacteria</taxon>
        <taxon>Bacillati</taxon>
        <taxon>Bacillota</taxon>
        <taxon>Clostridia</taxon>
        <taxon>Lachnospirales</taxon>
        <taxon>Lachnospiraceae</taxon>
    </lineage>
</organism>
<evidence type="ECO:0000313" key="2">
    <source>
        <dbReference type="EMBL" id="HIX51268.1"/>
    </source>
</evidence>
<keyword evidence="1" id="KW-0812">Transmembrane</keyword>
<evidence type="ECO:0000256" key="1">
    <source>
        <dbReference type="SAM" id="Phobius"/>
    </source>
</evidence>
<feature type="transmembrane region" description="Helical" evidence="1">
    <location>
        <begin position="24"/>
        <end position="45"/>
    </location>
</feature>
<protein>
    <submittedName>
        <fullName evidence="2">Uncharacterized protein</fullName>
    </submittedName>
</protein>
<gene>
    <name evidence="2" type="ORF">IAA28_00505</name>
</gene>
<dbReference type="Proteomes" id="UP000886780">
    <property type="component" value="Unassembled WGS sequence"/>
</dbReference>
<keyword evidence="1" id="KW-1133">Transmembrane helix</keyword>
<name>A0A9D1W327_9FIRM</name>
<reference evidence="2" key="2">
    <citation type="submission" date="2021-04" db="EMBL/GenBank/DDBJ databases">
        <authorList>
            <person name="Gilroy R."/>
        </authorList>
    </citation>
    <scope>NUCLEOTIDE SEQUENCE</scope>
    <source>
        <strain evidence="2">ChiGjej4B4-12881</strain>
    </source>
</reference>
<dbReference type="AlphaFoldDB" id="A0A9D1W327"/>
<feature type="transmembrane region" description="Helical" evidence="1">
    <location>
        <begin position="57"/>
        <end position="76"/>
    </location>
</feature>
<sequence>MDKLTRKNMAEEARKQTEALRTIGMWRTGALALSAAGVAAAYAGLGGAVKSLPLGSFGLLMGVVGFGAALVLNLGIRNGKRNVEKILKLLQTKQEEAI</sequence>
<reference evidence="2" key="1">
    <citation type="journal article" date="2021" name="PeerJ">
        <title>Extensive microbial diversity within the chicken gut microbiome revealed by metagenomics and culture.</title>
        <authorList>
            <person name="Gilroy R."/>
            <person name="Ravi A."/>
            <person name="Getino M."/>
            <person name="Pursley I."/>
            <person name="Horton D.L."/>
            <person name="Alikhan N.F."/>
            <person name="Baker D."/>
            <person name="Gharbi K."/>
            <person name="Hall N."/>
            <person name="Watson M."/>
            <person name="Adriaenssens E.M."/>
            <person name="Foster-Nyarko E."/>
            <person name="Jarju S."/>
            <person name="Secka A."/>
            <person name="Antonio M."/>
            <person name="Oren A."/>
            <person name="Chaudhuri R.R."/>
            <person name="La Ragione R."/>
            <person name="Hildebrand F."/>
            <person name="Pallen M.J."/>
        </authorList>
    </citation>
    <scope>NUCLEOTIDE SEQUENCE</scope>
    <source>
        <strain evidence="2">ChiGjej4B4-12881</strain>
    </source>
</reference>
<keyword evidence="1" id="KW-0472">Membrane</keyword>
<evidence type="ECO:0000313" key="3">
    <source>
        <dbReference type="Proteomes" id="UP000886780"/>
    </source>
</evidence>
<comment type="caution">
    <text evidence="2">The sequence shown here is derived from an EMBL/GenBank/DDBJ whole genome shotgun (WGS) entry which is preliminary data.</text>
</comment>
<accession>A0A9D1W327</accession>
<dbReference type="EMBL" id="DXEU01000009">
    <property type="protein sequence ID" value="HIX51268.1"/>
    <property type="molecule type" value="Genomic_DNA"/>
</dbReference>